<dbReference type="InterPro" id="IPR016024">
    <property type="entry name" value="ARM-type_fold"/>
</dbReference>
<accession>A0A4W4GHX2</accession>
<proteinExistence type="predicted"/>
<dbReference type="AlphaFoldDB" id="A0A4W4GHX2"/>
<dbReference type="Proteomes" id="UP000314983">
    <property type="component" value="Chromosome 13"/>
</dbReference>
<reference evidence="1" key="4">
    <citation type="submission" date="2025-08" db="UniProtKB">
        <authorList>
            <consortium name="Ensembl"/>
        </authorList>
    </citation>
    <scope>IDENTIFICATION</scope>
</reference>
<keyword evidence="2" id="KW-1185">Reference proteome</keyword>
<dbReference type="SUPFAM" id="SSF48371">
    <property type="entry name" value="ARM repeat"/>
    <property type="match status" value="1"/>
</dbReference>
<reference evidence="2" key="1">
    <citation type="journal article" date="2014" name="Science">
        <title>Nonhuman genetics. Genomic basis for the convergent evolution of electric organs.</title>
        <authorList>
            <person name="Gallant J.R."/>
            <person name="Traeger L.L."/>
            <person name="Volkening J.D."/>
            <person name="Moffett H."/>
            <person name="Chen P.H."/>
            <person name="Novina C.D."/>
            <person name="Phillips G.N.Jr."/>
            <person name="Anand R."/>
            <person name="Wells G.B."/>
            <person name="Pinch M."/>
            <person name="Guth R."/>
            <person name="Unguez G.A."/>
            <person name="Albert J.S."/>
            <person name="Zakon H.H."/>
            <person name="Samanta M.P."/>
            <person name="Sussman M.R."/>
        </authorList>
    </citation>
    <scope>NUCLEOTIDE SEQUENCE [LARGE SCALE GENOMIC DNA]</scope>
</reference>
<dbReference type="GeneTree" id="ENSGT00390000013207"/>
<dbReference type="STRING" id="8005.ENSEEEP00000035903"/>
<reference evidence="2" key="2">
    <citation type="journal article" date="2017" name="Sci. Adv.">
        <title>A tail of two voltages: Proteomic comparison of the three electric organs of the electric eel.</title>
        <authorList>
            <person name="Traeger L.L."/>
            <person name="Sabat G."/>
            <person name="Barrett-Wilt G.A."/>
            <person name="Wells G.B."/>
            <person name="Sussman M.R."/>
        </authorList>
    </citation>
    <scope>NUCLEOTIDE SEQUENCE [LARGE SCALE GENOMIC DNA]</scope>
</reference>
<reference evidence="1" key="5">
    <citation type="submission" date="2025-09" db="UniProtKB">
        <authorList>
            <consortium name="Ensembl"/>
        </authorList>
    </citation>
    <scope>IDENTIFICATION</scope>
</reference>
<dbReference type="Ensembl" id="ENSEEET00000036325.2">
    <property type="protein sequence ID" value="ENSEEEP00000035903.2"/>
    <property type="gene ID" value="ENSEEEG00000017079.2"/>
</dbReference>
<protein>
    <submittedName>
        <fullName evidence="1">Uncharacterized protein</fullName>
    </submittedName>
</protein>
<organism evidence="1 2">
    <name type="scientific">Electrophorus electricus</name>
    <name type="common">Electric eel</name>
    <name type="synonym">Gymnotus electricus</name>
    <dbReference type="NCBI Taxonomy" id="8005"/>
    <lineage>
        <taxon>Eukaryota</taxon>
        <taxon>Metazoa</taxon>
        <taxon>Chordata</taxon>
        <taxon>Craniata</taxon>
        <taxon>Vertebrata</taxon>
        <taxon>Euteleostomi</taxon>
        <taxon>Actinopterygii</taxon>
        <taxon>Neopterygii</taxon>
        <taxon>Teleostei</taxon>
        <taxon>Ostariophysi</taxon>
        <taxon>Gymnotiformes</taxon>
        <taxon>Gymnotoidei</taxon>
        <taxon>Gymnotidae</taxon>
        <taxon>Electrophorus</taxon>
    </lineage>
</organism>
<evidence type="ECO:0000313" key="2">
    <source>
        <dbReference type="Proteomes" id="UP000314983"/>
    </source>
</evidence>
<reference evidence="1" key="3">
    <citation type="submission" date="2020-05" db="EMBL/GenBank/DDBJ databases">
        <title>Electrophorus electricus (electric eel) genome, fEleEle1, primary haplotype.</title>
        <authorList>
            <person name="Myers G."/>
            <person name="Meyer A."/>
            <person name="Fedrigo O."/>
            <person name="Formenti G."/>
            <person name="Rhie A."/>
            <person name="Tracey A."/>
            <person name="Sims Y."/>
            <person name="Jarvis E.D."/>
        </authorList>
    </citation>
    <scope>NUCLEOTIDE SEQUENCE [LARGE SCALE GENOMIC DNA]</scope>
</reference>
<evidence type="ECO:0000313" key="1">
    <source>
        <dbReference type="Ensembl" id="ENSEEEP00000035903.2"/>
    </source>
</evidence>
<sequence>MDLKQQPKGSMEYYHIVSNLSESLSFSKDVMYEMGANGVPYSKADFSHLYRTSGLLARVSRSKNIKKAETKVSPLNLPPLHTTYSRSSAAKECVTVPGHQGKVLDSCKITGLGGHSNAYSCLKLVTASDQDGQSRNDKWQDCVLKKLTKTTAQWIVSQQVPRQSQYKAGLQSLLKGQYGSASATDLVTDEHMFEEDFCGLYEVPKCSPDPRVLQSSKVETPLPVYYRSKGGFSQTANDVTVTHMETPRPPCLQESLKPRMGKYVFHTENNFEQELYSGKLNVVQTVNSRYHKYIQDLFPCGPEKWTGSLAVGITEEMDRMGKGAQQWVDLPTKADYATELGPRLPDYSGQDTEVPKQQAHYRPMLKHSLLRYAVEKWRDAWKISEFLMTVEGLKKALTHLHYHVRLVAIATCASAAVNRPQEDQDWEVEAVPPELQPLLLAALHDPERTIQMAAALCQYAIGRPSAHARDILRDILWQGECRDC</sequence>
<name>A0A4W4GHX2_ELEEL</name>